<accession>A0A5B0DNX2</accession>
<reference evidence="1 2" key="1">
    <citation type="submission" date="2019-08" db="EMBL/GenBank/DDBJ databases">
        <title>Aureimonas fodiniaquatilis sp. nov., isolated from a coal mine wastewater.</title>
        <authorList>
            <person name="Kim W."/>
        </authorList>
    </citation>
    <scope>NUCLEOTIDE SEQUENCE [LARGE SCALE GENOMIC DNA]</scope>
    <source>
        <strain evidence="1 2">CAU 1482</strain>
    </source>
</reference>
<keyword evidence="2" id="KW-1185">Reference proteome</keyword>
<protein>
    <submittedName>
        <fullName evidence="1">Uncharacterized protein</fullName>
    </submittedName>
</protein>
<gene>
    <name evidence="1" type="ORF">FPY71_17605</name>
</gene>
<name>A0A5B0DNX2_9HYPH</name>
<dbReference type="Proteomes" id="UP000324738">
    <property type="component" value="Unassembled WGS sequence"/>
</dbReference>
<dbReference type="OrthoDB" id="7605450at2"/>
<dbReference type="AlphaFoldDB" id="A0A5B0DNX2"/>
<proteinExistence type="predicted"/>
<evidence type="ECO:0000313" key="1">
    <source>
        <dbReference type="EMBL" id="KAA0968146.1"/>
    </source>
</evidence>
<evidence type="ECO:0000313" key="2">
    <source>
        <dbReference type="Proteomes" id="UP000324738"/>
    </source>
</evidence>
<organism evidence="1 2">
    <name type="scientific">Aureimonas fodinaquatilis</name>
    <dbReference type="NCBI Taxonomy" id="2565783"/>
    <lineage>
        <taxon>Bacteria</taxon>
        <taxon>Pseudomonadati</taxon>
        <taxon>Pseudomonadota</taxon>
        <taxon>Alphaproteobacteria</taxon>
        <taxon>Hyphomicrobiales</taxon>
        <taxon>Aurantimonadaceae</taxon>
        <taxon>Aureimonas</taxon>
    </lineage>
</organism>
<sequence>MNHFAKGMIWLFLGVGVVPALSSEAVRPNEPLRVGKTNIHCVKEPCPWLGVVQAGATSNGPAGLLWSSQTLPELVANPEDAQNLSAAWADGQCVLITGRLENSVLHVGEIVGNCP</sequence>
<dbReference type="EMBL" id="VTWH01000006">
    <property type="protein sequence ID" value="KAA0968146.1"/>
    <property type="molecule type" value="Genomic_DNA"/>
</dbReference>
<comment type="caution">
    <text evidence="1">The sequence shown here is derived from an EMBL/GenBank/DDBJ whole genome shotgun (WGS) entry which is preliminary data.</text>
</comment>
<dbReference type="RefSeq" id="WP_149301664.1">
    <property type="nucleotide sequence ID" value="NZ_VTWH01000006.1"/>
</dbReference>